<dbReference type="PANTHER" id="PTHR13696">
    <property type="entry name" value="P-LOOP CONTAINING NUCLEOSIDE TRIPHOSPHATE HYDROLASE"/>
    <property type="match status" value="1"/>
</dbReference>
<gene>
    <name evidence="2" type="ORF">TPHV1_510037</name>
</gene>
<dbReference type="InterPro" id="IPR027417">
    <property type="entry name" value="P-loop_NTPase"/>
</dbReference>
<evidence type="ECO:0000259" key="1">
    <source>
        <dbReference type="Pfam" id="PF13614"/>
    </source>
</evidence>
<dbReference type="CDD" id="cd02042">
    <property type="entry name" value="ParAB_family"/>
    <property type="match status" value="1"/>
</dbReference>
<dbReference type="Pfam" id="PF13614">
    <property type="entry name" value="AAA_31"/>
    <property type="match status" value="1"/>
</dbReference>
<dbReference type="Gene3D" id="3.40.50.300">
    <property type="entry name" value="P-loop containing nucleotide triphosphate hydrolases"/>
    <property type="match status" value="1"/>
</dbReference>
<dbReference type="EMBL" id="CDNC01000047">
    <property type="protein sequence ID" value="CEM62970.1"/>
    <property type="molecule type" value="Genomic_DNA"/>
</dbReference>
<organism evidence="2 3">
    <name type="scientific">Treponema phagedenis</name>
    <dbReference type="NCBI Taxonomy" id="162"/>
    <lineage>
        <taxon>Bacteria</taxon>
        <taxon>Pseudomonadati</taxon>
        <taxon>Spirochaetota</taxon>
        <taxon>Spirochaetia</taxon>
        <taxon>Spirochaetales</taxon>
        <taxon>Treponemataceae</taxon>
        <taxon>Treponema</taxon>
    </lineage>
</organism>
<evidence type="ECO:0000313" key="2">
    <source>
        <dbReference type="EMBL" id="CEM62970.1"/>
    </source>
</evidence>
<sequence length="274" mass="30087">MRLPCEYLLLFILKIGYTSEMGKTLVFVNQKGGVGKTTSAVNLGAYLALAGKKTLLIDFDPQGNMSSGVGIANVKPTIYDLLAEASEIKQTIRPTAIQNLFAIPASIDLSGATIELVDENHREYYLKNIIAKIKDAYDYILIDCPPSLGILTLNGLVAADEVFIPLQCEYFALEGLTLLLQTVKRVQVKLNPDLTIGGIFFTMYDSRTKLAQEVVQQVSGYFKDRVFSTIIPRNVKLSEAPSHGLPICAYDPGCAGARSYEKLAKEVLERGKKK</sequence>
<reference evidence="3" key="1">
    <citation type="submission" date="2015-01" db="EMBL/GenBank/DDBJ databases">
        <authorList>
            <person name="Manzoor Shahid"/>
            <person name="Zubair Saima"/>
        </authorList>
    </citation>
    <scope>NUCLEOTIDE SEQUENCE [LARGE SCALE GENOMIC DNA]</scope>
    <source>
        <strain evidence="3">V1</strain>
    </source>
</reference>
<protein>
    <submittedName>
        <fullName evidence="2">Protein Soj homolog</fullName>
        <ecNumber evidence="2">3.6.-.-</ecNumber>
    </submittedName>
</protein>
<dbReference type="GO" id="GO:0016787">
    <property type="term" value="F:hydrolase activity"/>
    <property type="evidence" value="ECO:0007669"/>
    <property type="project" value="UniProtKB-KW"/>
</dbReference>
<dbReference type="Proteomes" id="UP000042527">
    <property type="component" value="Unassembled WGS sequence"/>
</dbReference>
<dbReference type="InterPro" id="IPR050678">
    <property type="entry name" value="DNA_Partitioning_ATPase"/>
</dbReference>
<evidence type="ECO:0000313" key="3">
    <source>
        <dbReference type="Proteomes" id="UP000042527"/>
    </source>
</evidence>
<keyword evidence="2" id="KW-0378">Hydrolase</keyword>
<dbReference type="EC" id="3.6.-.-" evidence="2"/>
<accession>A0A0B7H162</accession>
<name>A0A0B7H162_TREPH</name>
<dbReference type="SUPFAM" id="SSF52540">
    <property type="entry name" value="P-loop containing nucleoside triphosphate hydrolases"/>
    <property type="match status" value="1"/>
</dbReference>
<dbReference type="FunFam" id="3.40.50.300:FF:000285">
    <property type="entry name" value="Sporulation initiation inhibitor Soj"/>
    <property type="match status" value="1"/>
</dbReference>
<feature type="domain" description="AAA" evidence="1">
    <location>
        <begin position="23"/>
        <end position="196"/>
    </location>
</feature>
<keyword evidence="3" id="KW-1185">Reference proteome</keyword>
<dbReference type="InterPro" id="IPR025669">
    <property type="entry name" value="AAA_dom"/>
</dbReference>
<dbReference type="PANTHER" id="PTHR13696:SF52">
    <property type="entry name" value="PARA FAMILY PROTEIN CT_582"/>
    <property type="match status" value="1"/>
</dbReference>
<dbReference type="AlphaFoldDB" id="A0A0B7H162"/>
<proteinExistence type="predicted"/>